<dbReference type="AlphaFoldDB" id="A0ABD1XS28"/>
<sequence length="358" mass="40342">MGAMLLLDMQHVQRWLLMILVTLAGPVILTLIPFKLFDPLRRFYYPICRRGKLLQKSDSAGRGLQSLTVPQSFFIHFYIAGVLLNTVVLFTAFGFACKCSGGVRDQFSSVVAQLTGAGVEHIPFAGDAVPVLGKYGREAWRLVFLLLLFEIHVLRRLYECLFVSKFDPAARVNLLGYLIGLGYYVLVPLILFSQAFSEEGFSKAFIGYVTQKLKQEGEQWVESAQNTPDASVLISYMAKIGFRPYIGAAICFYGAYHQYMCHDILADLRDDDNPGSSKKYHLPRGDWFELVSCPHYLAEIVIYVGFIVASGGTSPLMYLLLGLVVANLYLVAKPTHEWYLAKFDDYPKSRRAMIPYMC</sequence>
<dbReference type="EMBL" id="JBHFFA010000007">
    <property type="protein sequence ID" value="KAL2611753.1"/>
    <property type="molecule type" value="Genomic_DNA"/>
</dbReference>
<feature type="transmembrane region" description="Helical" evidence="5">
    <location>
        <begin position="73"/>
        <end position="96"/>
    </location>
</feature>
<evidence type="ECO:0000313" key="8">
    <source>
        <dbReference type="Proteomes" id="UP001605036"/>
    </source>
</evidence>
<dbReference type="InterPro" id="IPR001104">
    <property type="entry name" value="3-oxo-5_a-steroid_4-DH_C"/>
</dbReference>
<name>A0ABD1XS28_9MARC</name>
<dbReference type="PANTHER" id="PTHR14624">
    <property type="entry name" value="DFG10 PROTEIN"/>
    <property type="match status" value="1"/>
</dbReference>
<evidence type="ECO:0000259" key="6">
    <source>
        <dbReference type="Pfam" id="PF02544"/>
    </source>
</evidence>
<dbReference type="InterPro" id="IPR039698">
    <property type="entry name" value="Dfg10/SRD5A3"/>
</dbReference>
<keyword evidence="2 5" id="KW-0812">Transmembrane</keyword>
<feature type="transmembrane region" description="Helical" evidence="5">
    <location>
        <begin position="12"/>
        <end position="34"/>
    </location>
</feature>
<proteinExistence type="predicted"/>
<dbReference type="Pfam" id="PF02544">
    <property type="entry name" value="Steroid_dh"/>
    <property type="match status" value="1"/>
</dbReference>
<evidence type="ECO:0000256" key="2">
    <source>
        <dbReference type="ARBA" id="ARBA00022692"/>
    </source>
</evidence>
<evidence type="ECO:0000313" key="7">
    <source>
        <dbReference type="EMBL" id="KAL2611753.1"/>
    </source>
</evidence>
<dbReference type="GO" id="GO:0012505">
    <property type="term" value="C:endomembrane system"/>
    <property type="evidence" value="ECO:0007669"/>
    <property type="project" value="UniProtKB-SubCell"/>
</dbReference>
<comment type="caution">
    <text evidence="7">The sequence shown here is derived from an EMBL/GenBank/DDBJ whole genome shotgun (WGS) entry which is preliminary data.</text>
</comment>
<keyword evidence="8" id="KW-1185">Reference proteome</keyword>
<evidence type="ECO:0000256" key="3">
    <source>
        <dbReference type="ARBA" id="ARBA00022989"/>
    </source>
</evidence>
<evidence type="ECO:0000256" key="5">
    <source>
        <dbReference type="SAM" id="Phobius"/>
    </source>
</evidence>
<dbReference type="PANTHER" id="PTHR14624:SF0">
    <property type="entry name" value="POLYPRENOL REDUCTASE"/>
    <property type="match status" value="1"/>
</dbReference>
<comment type="subcellular location">
    <subcellularLocation>
        <location evidence="1">Endomembrane system</location>
        <topology evidence="1">Multi-pass membrane protein</topology>
    </subcellularLocation>
</comment>
<keyword evidence="3 5" id="KW-1133">Transmembrane helix</keyword>
<keyword evidence="4 5" id="KW-0472">Membrane</keyword>
<dbReference type="PROSITE" id="PS50244">
    <property type="entry name" value="S5A_REDUCTASE"/>
    <property type="match status" value="1"/>
</dbReference>
<evidence type="ECO:0000256" key="4">
    <source>
        <dbReference type="ARBA" id="ARBA00023136"/>
    </source>
</evidence>
<protein>
    <recommendedName>
        <fullName evidence="6">3-oxo-5-alpha-steroid 4-dehydrogenase C-terminal domain-containing protein</fullName>
    </recommendedName>
</protein>
<feature type="transmembrane region" description="Helical" evidence="5">
    <location>
        <begin position="315"/>
        <end position="332"/>
    </location>
</feature>
<reference evidence="7 8" key="1">
    <citation type="submission" date="2024-09" db="EMBL/GenBank/DDBJ databases">
        <title>Chromosome-scale assembly of Riccia fluitans.</title>
        <authorList>
            <person name="Paukszto L."/>
            <person name="Sawicki J."/>
            <person name="Karawczyk K."/>
            <person name="Piernik-Szablinska J."/>
            <person name="Szczecinska M."/>
            <person name="Mazdziarz M."/>
        </authorList>
    </citation>
    <scope>NUCLEOTIDE SEQUENCE [LARGE SCALE GENOMIC DNA]</scope>
    <source>
        <strain evidence="7">Rf_01</strain>
        <tissue evidence="7">Aerial parts of the thallus</tissue>
    </source>
</reference>
<evidence type="ECO:0000256" key="1">
    <source>
        <dbReference type="ARBA" id="ARBA00004127"/>
    </source>
</evidence>
<accession>A0ABD1XS28</accession>
<feature type="transmembrane region" description="Helical" evidence="5">
    <location>
        <begin position="174"/>
        <end position="193"/>
    </location>
</feature>
<organism evidence="7 8">
    <name type="scientific">Riccia fluitans</name>
    <dbReference type="NCBI Taxonomy" id="41844"/>
    <lineage>
        <taxon>Eukaryota</taxon>
        <taxon>Viridiplantae</taxon>
        <taxon>Streptophyta</taxon>
        <taxon>Embryophyta</taxon>
        <taxon>Marchantiophyta</taxon>
        <taxon>Marchantiopsida</taxon>
        <taxon>Marchantiidae</taxon>
        <taxon>Marchantiales</taxon>
        <taxon>Ricciaceae</taxon>
        <taxon>Riccia</taxon>
    </lineage>
</organism>
<gene>
    <name evidence="7" type="ORF">R1flu_023445</name>
</gene>
<feature type="domain" description="3-oxo-5-alpha-steroid 4-dehydrogenase C-terminal" evidence="6">
    <location>
        <begin position="243"/>
        <end position="357"/>
    </location>
</feature>
<dbReference type="Proteomes" id="UP001605036">
    <property type="component" value="Unassembled WGS sequence"/>
</dbReference>